<dbReference type="GO" id="GO:0005634">
    <property type="term" value="C:nucleus"/>
    <property type="evidence" value="ECO:0007669"/>
    <property type="project" value="UniProtKB-SubCell"/>
</dbReference>
<feature type="region of interest" description="Disordered" evidence="7">
    <location>
        <begin position="656"/>
        <end position="691"/>
    </location>
</feature>
<feature type="compositionally biased region" description="Basic and acidic residues" evidence="7">
    <location>
        <begin position="2119"/>
        <end position="2143"/>
    </location>
</feature>
<feature type="compositionally biased region" description="Low complexity" evidence="7">
    <location>
        <begin position="324"/>
        <end position="343"/>
    </location>
</feature>
<evidence type="ECO:0000313" key="9">
    <source>
        <dbReference type="EMBL" id="KAF6110133.1"/>
    </source>
</evidence>
<feature type="compositionally biased region" description="Basic and acidic residues" evidence="7">
    <location>
        <begin position="1524"/>
        <end position="1536"/>
    </location>
</feature>
<dbReference type="GO" id="GO:0007088">
    <property type="term" value="P:regulation of mitotic nuclear division"/>
    <property type="evidence" value="ECO:0007669"/>
    <property type="project" value="TreeGrafter"/>
</dbReference>
<comment type="subcellular location">
    <subcellularLocation>
        <location evidence="1">Nucleus</location>
    </subcellularLocation>
</comment>
<feature type="region of interest" description="Disordered" evidence="7">
    <location>
        <begin position="965"/>
        <end position="2049"/>
    </location>
</feature>
<feature type="compositionally biased region" description="Basic and acidic residues" evidence="7">
    <location>
        <begin position="1408"/>
        <end position="1419"/>
    </location>
</feature>
<keyword evidence="6" id="KW-0131">Cell cycle</keyword>
<dbReference type="PANTHER" id="PTHR21603:SF17">
    <property type="entry name" value="PROLIFERATION MARKER PROTEIN KI-67"/>
    <property type="match status" value="1"/>
</dbReference>
<evidence type="ECO:0000256" key="7">
    <source>
        <dbReference type="SAM" id="MobiDB-lite"/>
    </source>
</evidence>
<dbReference type="Proteomes" id="UP000664940">
    <property type="component" value="Unassembled WGS sequence"/>
</dbReference>
<feature type="compositionally biased region" description="Polar residues" evidence="7">
    <location>
        <begin position="617"/>
        <end position="627"/>
    </location>
</feature>
<feature type="compositionally biased region" description="Low complexity" evidence="7">
    <location>
        <begin position="1462"/>
        <end position="1478"/>
    </location>
</feature>
<feature type="compositionally biased region" description="Basic and acidic residues" evidence="7">
    <location>
        <begin position="2537"/>
        <end position="2550"/>
    </location>
</feature>
<dbReference type="InterPro" id="IPR008984">
    <property type="entry name" value="SMAD_FHA_dom_sf"/>
</dbReference>
<dbReference type="Gene3D" id="2.60.200.20">
    <property type="match status" value="1"/>
</dbReference>
<feature type="compositionally biased region" description="Basic and acidic residues" evidence="7">
    <location>
        <begin position="2241"/>
        <end position="2265"/>
    </location>
</feature>
<dbReference type="Pfam" id="PF08065">
    <property type="entry name" value="KI67R"/>
    <property type="match status" value="12"/>
</dbReference>
<evidence type="ECO:0000256" key="5">
    <source>
        <dbReference type="ARBA" id="ARBA00023242"/>
    </source>
</evidence>
<feature type="compositionally biased region" description="Basic and acidic residues" evidence="7">
    <location>
        <begin position="540"/>
        <end position="549"/>
    </location>
</feature>
<feature type="compositionally biased region" description="Polar residues" evidence="7">
    <location>
        <begin position="1765"/>
        <end position="1776"/>
    </location>
</feature>
<dbReference type="CDD" id="cd22673">
    <property type="entry name" value="FHA_Ki67"/>
    <property type="match status" value="1"/>
</dbReference>
<feature type="compositionally biased region" description="Acidic residues" evidence="7">
    <location>
        <begin position="860"/>
        <end position="869"/>
    </location>
</feature>
<feature type="compositionally biased region" description="Polar residues" evidence="7">
    <location>
        <begin position="2665"/>
        <end position="2674"/>
    </location>
</feature>
<feature type="compositionally biased region" description="Basic residues" evidence="7">
    <location>
        <begin position="1054"/>
        <end position="1066"/>
    </location>
</feature>
<dbReference type="SMART" id="SM00240">
    <property type="entry name" value="FHA"/>
    <property type="match status" value="1"/>
</dbReference>
<gene>
    <name evidence="9" type="ORF">HJG60_013026</name>
</gene>
<feature type="compositionally biased region" description="Basic and acidic residues" evidence="7">
    <location>
        <begin position="1084"/>
        <end position="1095"/>
    </location>
</feature>
<evidence type="ECO:0000256" key="1">
    <source>
        <dbReference type="ARBA" id="ARBA00004123"/>
    </source>
</evidence>
<feature type="compositionally biased region" description="Basic residues" evidence="7">
    <location>
        <begin position="1662"/>
        <end position="1671"/>
    </location>
</feature>
<feature type="compositionally biased region" description="Basic and acidic residues" evidence="7">
    <location>
        <begin position="777"/>
        <end position="790"/>
    </location>
</feature>
<feature type="compositionally biased region" description="Basic residues" evidence="7">
    <location>
        <begin position="1420"/>
        <end position="1429"/>
    </location>
</feature>
<sequence length="2743" mass="296347">MGPAGRLVTIRRSGADGAHFPLSLRSCLFGRGVECDIRIQLPVVSRQHCKIEVGEQAVLFNLSSANPTQVNGAPIDGPVRLKHGDVITVIDRSFRYEDDRHQSGSASASAEFPGQAAPRRVSRTGFSPDPDGEAEGRGAARSQLTEEGASGEPPARSGGAGAARAVSRSSGGPAARSTPNGRRSEPLRDNRRHAAGSPAGGLGEGARGTLVSRNGGAEALPLPWALEKGGEKESPFRKLYESMKEKLDVKSEKENVLQSGRKSGSRGHCAADSESAGGSWGEMLRQGSPGCRRRSRRSSQTKAVPAPGQREEEKASEGPGPTLEATESPSVPSSETTEASTPVQSRRNSSPKRRSGGQSGVQGSEPANPEWSAAFTPKELFPGHGTPASGEGADGLGNTPEKASSRKRRSSLPAKVDIVAAEAETPKPAALTPLLVHVERKGPGGSLGPPQPRRATAGPPGLGSTGVGDWDESIYKVDRVPLKTRRVSFGGHLRPELFDENLPPNTPLKRGETPTKRRSLVPHAPAVLKKIIKGQPQESGKGDSSEIRLEVTAQDVSASSPAGRPARSSSGANDGRRRSSKPPAWSGSQSTPQTEAPKRGGRRSGGGAPAQRAATERGQQGLLQMIQSRRKSGASEANLIVAKSWADIVKLSAKQTQAKAVKRGPPRQPSKRQRRAKTPKKPAGRVYSEFSTGHANSPCTIVIGKAHVEKVTVPARPYRMLNNLVFDKKIDFNEDLSGLTEMFKTPAKEKPKKMSLCPTTFSSLEGLLGQQAQGPESEEKPPLRALDKSGENMSPSAQNAPEELLDEKSASPALRRQYMTVNKIMKTPPSETEPSKAASSVNRPRRSAGLRSTPVPGTECEQEGPELDTVESISGRGLGKSPGQARLAEREMKESEGAFATWNGNLEPKENSEKKTVARRSRRSSELKGTPRADVIATKRPQEMESTEDLLGTHSLLQTPGHAEAPVGVEHGATGMCTRSPKPEPVGTPAKGSGRIKTPSRSVRAEALSALGKPAPTPGGTEHTHTEPAGADESIKASQKFSEQQQDSADHVIGSRRRSRTPKRKPQPIEDLAGLKELFQTPKHTVETATDEKTMKIPSKSPKPEPVSTPTSTKRRLRTPLGKVDGEGELSALGGPTPTPGRITRSPRAPAGDDEDITALTRTPEQKLDSAEQVTGSRRRSRTPKRKAEPTEDLTGFRELFQTPSHAFETVTEVKTVKIPSKSPKPEPFSTPTSTKRRLRTPVDTVDVEGQLSALREPTPTPGESTHFSGEPGGDADDIGALKGTPEQKRDSADHVTGSRRRSRTPTRVNQPTEDLAGLKELFQTPRHTDEPMTEDKATEAPSKSPKPEPVSRPSSTKRRLRTPLGKVDTEEEFSGPREPTPTPGRLACSPRGPVGDDEDITALTGTLERKWDSSEHITRSRRRSRTPKRKAEPTEDLTGFREPFQTPNHVMEMMTDDKPMKIPSKSPKPEPVSTPTSTKRRLRTPVGKVDTEEEFSGPRKPTPTPGRITCSPRAPAGDDEDITALKETPEQKLDSAEQVTGSRRRSRTPKRKAEPTEDLAGLKELFQTPNHVVETLTNNKATKILSKSPKPEPVSTLTSTKRRLRTPLGKVEGELSALREPTPTPGESMRSAREPEGDADDIRALKGTPEQQRDSSGHVSGSRRRSRTPKRKVEPTEDLTGFKELFQTPNHVVGPVTEDITMKTPSKSPKPEPVGTPAERNGRIKTPSRSASAEVLSALRKPAPTPGGTEHTHTEPAGGDESMKASQKFSEQQQDSADHVIGSRRRSKTPTRANQPTEDLAGLKELFQTPRHTDEPMTEDKATEAPSKSLKPEPVSRPSSTKRRLRTPVGKVDTEEEFLALRGPTPTPGRLACSPRAPAGDDEDITALMGTPEQKLDSAKQVTGSRRRSRTPKRKAEPTEDLAGLKELFQTPNHVVETLTNNKATKILSKSPKPEPVSTPTSTKRRLRTPVGTVDVEGELSALREPTPMPEESMHSAGEPEGDADDIRALKGTPEQKRDSAEHVTGSRRRSRTPTRVNQPTEDLAGLKELFQTPQHTVESMIEDKATDVPCKSAQAKPAVVPTGRTRRLRAPAGKAAVRGELSALQSPARASGRTTRSHRELEGGDKDMKLFKEPPEQKLRPAENVPASKRKPRTRKEKAQIAADPASLQELSRTPDHTEDPVAVADSAEMPSGSPQAEAVVMPARTRRQLRAPPRTVAVQEEPSALRRPTGTSGKTTRLHREQEGADKDMKLFKESPEQKLDPAENVPASKRKPRTRKEKAQIPADPASLQELSRTPDHTEDPVAVADSAEMPSGSPQAEAVVMPARTRRQLRAPPRTVAVQEEPTALRRPTGTSGKTTQSHRKPVDGAEDTEVCQGPPRREPGPVGTAVGSGRQLRSRPGKAQPPHSPAGSRRLLRSPARDKELGTDAAGLTRTSTQAPDQSKPETTSRRTRRARDEKPSQEPVDSRDPEKAPSENSVTLSPKRKREDGSCAGARRLRLRTRAQDPAEETPPPPPQKRLRTAPREQQCAPPEPSEPKRGRRVLREVIEPVDDLPSANGKTKNKGRKEDVASPDKGVSLRSGLPNKTRGAEQRPELPIAAEKGQRKRNEKKPGKSSQEVEIQNLEGGARSSAPGDKVHERKMSPRPGRRGAVPVPRGAEEKAQASSVETRGATQEEKGGAPRPGVIRLRSRKVAVPPAGDALESQPKQRATRSAKRPVEDANKENEAAGAKRMRTRSRRGQ</sequence>
<evidence type="ECO:0000256" key="4">
    <source>
        <dbReference type="ARBA" id="ARBA00022843"/>
    </source>
</evidence>
<feature type="region of interest" description="Disordered" evidence="7">
    <location>
        <begin position="487"/>
        <end position="631"/>
    </location>
</feature>
<feature type="domain" description="FHA" evidence="8">
    <location>
        <begin position="27"/>
        <end position="75"/>
    </location>
</feature>
<feature type="region of interest" description="Disordered" evidence="7">
    <location>
        <begin position="244"/>
        <end position="470"/>
    </location>
</feature>
<accession>A0A834A8Q8</accession>
<feature type="compositionally biased region" description="Polar residues" evidence="7">
    <location>
        <begin position="829"/>
        <end position="842"/>
    </location>
</feature>
<dbReference type="InterPro" id="IPR012568">
    <property type="entry name" value="KI67R"/>
</dbReference>
<comment type="caution">
    <text evidence="9">The sequence shown here is derived from an EMBL/GenBank/DDBJ whole genome shotgun (WGS) entry which is preliminary data.</text>
</comment>
<feature type="compositionally biased region" description="Basic and acidic residues" evidence="7">
    <location>
        <begin position="2445"/>
        <end position="2476"/>
    </location>
</feature>
<feature type="compositionally biased region" description="Basic and acidic residues" evidence="7">
    <location>
        <begin position="1631"/>
        <end position="1645"/>
    </location>
</feature>
<feature type="compositionally biased region" description="Basic and acidic residues" evidence="7">
    <location>
        <begin position="2718"/>
        <end position="2728"/>
    </location>
</feature>
<dbReference type="Pfam" id="PF00498">
    <property type="entry name" value="FHA"/>
    <property type="match status" value="1"/>
</dbReference>
<feature type="compositionally biased region" description="Polar residues" evidence="7">
    <location>
        <begin position="1568"/>
        <end position="1582"/>
    </location>
</feature>
<evidence type="ECO:0000259" key="8">
    <source>
        <dbReference type="PROSITE" id="PS50006"/>
    </source>
</evidence>
<evidence type="ECO:0000256" key="2">
    <source>
        <dbReference type="ARBA" id="ARBA00022499"/>
    </source>
</evidence>
<dbReference type="PANTHER" id="PTHR21603">
    <property type="entry name" value="ANTIGEN KI-67-LIKE PROTEIN"/>
    <property type="match status" value="1"/>
</dbReference>
<proteinExistence type="predicted"/>
<feature type="compositionally biased region" description="Polar residues" evidence="7">
    <location>
        <begin position="1931"/>
        <end position="1945"/>
    </location>
</feature>
<dbReference type="InterPro" id="IPR029334">
    <property type="entry name" value="PP1-bd"/>
</dbReference>
<dbReference type="GO" id="GO:0051983">
    <property type="term" value="P:regulation of chromosome segregation"/>
    <property type="evidence" value="ECO:0007669"/>
    <property type="project" value="TreeGrafter"/>
</dbReference>
<feature type="compositionally biased region" description="Basic and acidic residues" evidence="7">
    <location>
        <begin position="1327"/>
        <end position="1339"/>
    </location>
</feature>
<keyword evidence="2" id="KW-1017">Isopeptide bond</keyword>
<feature type="compositionally biased region" description="Basic and acidic residues" evidence="7">
    <location>
        <begin position="1812"/>
        <end position="1824"/>
    </location>
</feature>
<dbReference type="SUPFAM" id="SSF49879">
    <property type="entry name" value="SMAD/FHA domain"/>
    <property type="match status" value="1"/>
</dbReference>
<feature type="compositionally biased region" description="Basic and acidic residues" evidence="7">
    <location>
        <begin position="907"/>
        <end position="916"/>
    </location>
</feature>
<organism evidence="9 10">
    <name type="scientific">Phyllostomus discolor</name>
    <name type="common">pale spear-nosed bat</name>
    <dbReference type="NCBI Taxonomy" id="89673"/>
    <lineage>
        <taxon>Eukaryota</taxon>
        <taxon>Metazoa</taxon>
        <taxon>Chordata</taxon>
        <taxon>Craniata</taxon>
        <taxon>Vertebrata</taxon>
        <taxon>Euteleostomi</taxon>
        <taxon>Mammalia</taxon>
        <taxon>Eutheria</taxon>
        <taxon>Laurasiatheria</taxon>
        <taxon>Chiroptera</taxon>
        <taxon>Yangochiroptera</taxon>
        <taxon>Phyllostomidae</taxon>
        <taxon>Phyllostominae</taxon>
        <taxon>Phyllostomus</taxon>
    </lineage>
</organism>
<feature type="region of interest" description="Disordered" evidence="7">
    <location>
        <begin position="769"/>
        <end position="948"/>
    </location>
</feature>
<feature type="compositionally biased region" description="Basic and acidic residues" evidence="7">
    <location>
        <begin position="244"/>
        <end position="255"/>
    </location>
</feature>
<dbReference type="EMBL" id="JABVXQ010000005">
    <property type="protein sequence ID" value="KAF6110133.1"/>
    <property type="molecule type" value="Genomic_DNA"/>
</dbReference>
<feature type="compositionally biased region" description="Basic and acidic residues" evidence="7">
    <location>
        <begin position="887"/>
        <end position="896"/>
    </location>
</feature>
<protein>
    <submittedName>
        <fullName evidence="9">Marker of proliferation Ki-67</fullName>
    </submittedName>
</protein>
<reference evidence="9 10" key="1">
    <citation type="journal article" date="2020" name="Nature">
        <title>Six reference-quality genomes reveal evolution of bat adaptations.</title>
        <authorList>
            <person name="Jebb D."/>
            <person name="Huang Z."/>
            <person name="Pippel M."/>
            <person name="Hughes G.M."/>
            <person name="Lavrichenko K."/>
            <person name="Devanna P."/>
            <person name="Winkler S."/>
            <person name="Jermiin L.S."/>
            <person name="Skirmuntt E.C."/>
            <person name="Katzourakis A."/>
            <person name="Burkitt-Gray L."/>
            <person name="Ray D.A."/>
            <person name="Sullivan K.A.M."/>
            <person name="Roscito J.G."/>
            <person name="Kirilenko B.M."/>
            <person name="Davalos L.M."/>
            <person name="Corthals A.P."/>
            <person name="Power M.L."/>
            <person name="Jones G."/>
            <person name="Ransome R.D."/>
            <person name="Dechmann D.K.N."/>
            <person name="Locatelli A.G."/>
            <person name="Puechmaille S.J."/>
            <person name="Fedrigo O."/>
            <person name="Jarvis E.D."/>
            <person name="Hiller M."/>
            <person name="Vernes S.C."/>
            <person name="Myers E.W."/>
            <person name="Teeling E.C."/>
        </authorList>
    </citation>
    <scope>NUCLEOTIDE SEQUENCE [LARGE SCALE GENOMIC DNA]</scope>
    <source>
        <strain evidence="9">Bat1K_MPI-CBG_1</strain>
    </source>
</reference>
<keyword evidence="3" id="KW-0597">Phosphoprotein</keyword>
<feature type="region of interest" description="Disordered" evidence="7">
    <location>
        <begin position="2066"/>
        <end position="2743"/>
    </location>
</feature>
<feature type="region of interest" description="Disordered" evidence="7">
    <location>
        <begin position="98"/>
        <end position="214"/>
    </location>
</feature>
<dbReference type="PROSITE" id="PS50006">
    <property type="entry name" value="FHA_DOMAIN"/>
    <property type="match status" value="1"/>
</dbReference>
<evidence type="ECO:0000256" key="3">
    <source>
        <dbReference type="ARBA" id="ARBA00022553"/>
    </source>
</evidence>
<dbReference type="GO" id="GO:0005694">
    <property type="term" value="C:chromosome"/>
    <property type="evidence" value="ECO:0007669"/>
    <property type="project" value="TreeGrafter"/>
</dbReference>
<keyword evidence="5" id="KW-0539">Nucleus</keyword>
<evidence type="ECO:0000256" key="6">
    <source>
        <dbReference type="ARBA" id="ARBA00023306"/>
    </source>
</evidence>
<feature type="compositionally biased region" description="Basic residues" evidence="7">
    <location>
        <begin position="2733"/>
        <end position="2743"/>
    </location>
</feature>
<feature type="compositionally biased region" description="Basic residues" evidence="7">
    <location>
        <begin position="660"/>
        <end position="683"/>
    </location>
</feature>
<dbReference type="Pfam" id="PF15276">
    <property type="entry name" value="PP1_bind"/>
    <property type="match status" value="1"/>
</dbReference>
<dbReference type="InterPro" id="IPR000253">
    <property type="entry name" value="FHA_dom"/>
</dbReference>
<feature type="compositionally biased region" description="Low complexity" evidence="7">
    <location>
        <begin position="557"/>
        <end position="572"/>
    </location>
</feature>
<evidence type="ECO:0000313" key="10">
    <source>
        <dbReference type="Proteomes" id="UP000664940"/>
    </source>
</evidence>
<feature type="compositionally biased region" description="Basic and acidic residues" evidence="7">
    <location>
        <begin position="2006"/>
        <end position="2023"/>
    </location>
</feature>
<feature type="compositionally biased region" description="Low complexity" evidence="7">
    <location>
        <begin position="148"/>
        <end position="177"/>
    </location>
</feature>
<name>A0A834A8Q8_9CHIR</name>
<dbReference type="SMART" id="SM01295">
    <property type="entry name" value="K167R"/>
    <property type="match status" value="12"/>
</dbReference>
<keyword evidence="4" id="KW-0832">Ubl conjugation</keyword>
<feature type="compositionally biased region" description="Polar residues" evidence="7">
    <location>
        <begin position="1036"/>
        <end position="1047"/>
    </location>
</feature>